<reference evidence="2" key="1">
    <citation type="submission" date="2023-08" db="EMBL/GenBank/DDBJ databases">
        <authorList>
            <person name="Chen Y."/>
            <person name="Shah S."/>
            <person name="Dougan E. K."/>
            <person name="Thang M."/>
            <person name="Chan C."/>
        </authorList>
    </citation>
    <scope>NUCLEOTIDE SEQUENCE</scope>
</reference>
<comment type="caution">
    <text evidence="2">The sequence shown here is derived from an EMBL/GenBank/DDBJ whole genome shotgun (WGS) entry which is preliminary data.</text>
</comment>
<feature type="region of interest" description="Disordered" evidence="1">
    <location>
        <begin position="253"/>
        <end position="355"/>
    </location>
</feature>
<dbReference type="EMBL" id="CAUJNA010002668">
    <property type="protein sequence ID" value="CAJ1393880.1"/>
    <property type="molecule type" value="Genomic_DNA"/>
</dbReference>
<evidence type="ECO:0000256" key="1">
    <source>
        <dbReference type="SAM" id="MobiDB-lite"/>
    </source>
</evidence>
<dbReference type="Proteomes" id="UP001178507">
    <property type="component" value="Unassembled WGS sequence"/>
</dbReference>
<accession>A0AA36ITZ3</accession>
<protein>
    <submittedName>
        <fullName evidence="2">Uncharacterized protein</fullName>
    </submittedName>
</protein>
<dbReference type="AlphaFoldDB" id="A0AA36ITZ3"/>
<evidence type="ECO:0000313" key="2">
    <source>
        <dbReference type="EMBL" id="CAJ1393880.1"/>
    </source>
</evidence>
<feature type="region of interest" description="Disordered" evidence="1">
    <location>
        <begin position="795"/>
        <end position="819"/>
    </location>
</feature>
<evidence type="ECO:0000313" key="3">
    <source>
        <dbReference type="Proteomes" id="UP001178507"/>
    </source>
</evidence>
<keyword evidence="3" id="KW-1185">Reference proteome</keyword>
<feature type="region of interest" description="Disordered" evidence="1">
    <location>
        <begin position="144"/>
        <end position="220"/>
    </location>
</feature>
<gene>
    <name evidence="2" type="ORF">EVOR1521_LOCUS18647</name>
</gene>
<proteinExistence type="predicted"/>
<feature type="compositionally biased region" description="Low complexity" evidence="1">
    <location>
        <begin position="144"/>
        <end position="207"/>
    </location>
</feature>
<sequence length="833" mass="88623">MAPVPGTGFSQLFPVGEKVVYWSRSTGMWVPATVLGHNYVQSPGLKNLWSYQLDVQPQAPPSLVAKGAVDVPYAGYPLSFYVVPATPNPQPRAAVRPPQMMSATPAQPMTAATPLGGELALAHPELAPTMSAATLAPTMSAATLAPPMPAATPAQPTAPAPAQTMSAATPAQPKAAPPAQTMSAATPAQPMRATAPAQPRTAATPKAAPAPTPQTPAPAWMARHASTPNLWPTVPHVAQRAMVKPPCEDLHATTRLPRHSTDSLNPGTPITARSARSLGTPITARSPRTPVSARSPAGSPVMTYRQVRLSQTPQQDFRGRLAEGGPEPAEAPPPSPEAQRTQSPVKPKALRDVPEEDELLRPRMAGAPGRFFAEVAVPAKPQRFVSNRATVPVAGPAPKDTIFPSSSRPRARIQVVPPSTPPHAHRTVLGRGPGPLRAELRGTLGALLSPKDRDLNRELREVPAMPFATQSMAVPSTRPTSPGRLSPCRAVPTPQHPRVFATTLAPTPATPVPGPCPGLVAVRGFGERVATRTVRQWGLNPEMWGIFLDQLFDLEQHPNFEPELSTREVVSRIVWPETAGKGVGYALLRNASTPLLAAVMVSHAWDDGFTELLAALSASQGALWVAATALYQSEESIAQILSNPLELLGQVLRGRSLLCVLGNVNIYDRLWCLFEMSCAVEMGAEVNTTRKPKGRGAWALDEAFLTACSEPVDARAAKCGQQSGGAHEQALRRFIEGTAKGYKGVDCAVETARLNSLSKFRDQLLGGGWSTTGIGKQYADVMGDLCVRVGQPMPRPKNSSMLSPFPQLSPVNGTRELTPRTGFRQHWGKITSL</sequence>
<name>A0AA36ITZ3_9DINO</name>
<organism evidence="2 3">
    <name type="scientific">Effrenium voratum</name>
    <dbReference type="NCBI Taxonomy" id="2562239"/>
    <lineage>
        <taxon>Eukaryota</taxon>
        <taxon>Sar</taxon>
        <taxon>Alveolata</taxon>
        <taxon>Dinophyceae</taxon>
        <taxon>Suessiales</taxon>
        <taxon>Symbiodiniaceae</taxon>
        <taxon>Effrenium</taxon>
    </lineage>
</organism>
<feature type="region of interest" description="Disordered" evidence="1">
    <location>
        <begin position="415"/>
        <end position="435"/>
    </location>
</feature>